<dbReference type="NCBIfam" id="TIGR03545">
    <property type="entry name" value="TIGR03545 family protein"/>
    <property type="match status" value="1"/>
</dbReference>
<dbReference type="InterPro" id="IPR019934">
    <property type="entry name" value="CHP03545"/>
</dbReference>
<keyword evidence="2" id="KW-0812">Transmembrane</keyword>
<evidence type="ECO:0000313" key="3">
    <source>
        <dbReference type="EMBL" id="AEZ59741.1"/>
    </source>
</evidence>
<accession>A0AAU8PXT0</accession>
<feature type="transmembrane region" description="Helical" evidence="2">
    <location>
        <begin position="109"/>
        <end position="129"/>
    </location>
</feature>
<evidence type="ECO:0008006" key="5">
    <source>
        <dbReference type="Google" id="ProtNLM"/>
    </source>
</evidence>
<organism evidence="3 4">
    <name type="scientific">Treponema pallidum subsp. pertenue (strain Gauthier)</name>
    <dbReference type="NCBI Taxonomy" id="491080"/>
    <lineage>
        <taxon>Bacteria</taxon>
        <taxon>Pseudomonadati</taxon>
        <taxon>Spirochaetota</taxon>
        <taxon>Spirochaetia</taxon>
        <taxon>Spirochaetales</taxon>
        <taxon>Treponemataceae</taxon>
        <taxon>Treponema</taxon>
    </lineage>
</organism>
<feature type="region of interest" description="Disordered" evidence="1">
    <location>
        <begin position="436"/>
        <end position="455"/>
    </location>
</feature>
<gene>
    <name evidence="3" type="ordered locus">TPEGAU_0481</name>
</gene>
<evidence type="ECO:0000256" key="2">
    <source>
        <dbReference type="SAM" id="Phobius"/>
    </source>
</evidence>
<dbReference type="Proteomes" id="UP000008192">
    <property type="component" value="Chromosome"/>
</dbReference>
<reference evidence="4" key="1">
    <citation type="journal article" date="2012" name="PLoS Negl. Trop. Dis.">
        <title>Whole genome sequences of three Treponema pallidum ssp. pertenue strains: yaws and syphilis treponemes differ in less than 0.2% of the genome sequence.</title>
        <authorList>
            <person name="Cejkova D."/>
            <person name="Zobanikova M."/>
            <person name="Chen L."/>
            <person name="Pospisilova P."/>
            <person name="Strouhal M."/>
            <person name="Qin X."/>
            <person name="Mikalova L."/>
            <person name="Norris S.J."/>
            <person name="Muzny D.M."/>
            <person name="Gibbs R.A."/>
            <person name="Fulton L.L."/>
            <person name="Sodergren E."/>
            <person name="Weinstock G.M."/>
            <person name="Smajs D."/>
        </authorList>
    </citation>
    <scope>NUCLEOTIDE SEQUENCE [LARGE SCALE GENOMIC DNA]</scope>
    <source>
        <strain evidence="4">Gauthier</strain>
    </source>
</reference>
<keyword evidence="2" id="KW-1133">Transmembrane helix</keyword>
<protein>
    <recommendedName>
        <fullName evidence="5">TIGR03545 family protein</fullName>
    </recommendedName>
</protein>
<evidence type="ECO:0000256" key="1">
    <source>
        <dbReference type="SAM" id="MobiDB-lite"/>
    </source>
</evidence>
<dbReference type="KEGG" id="tpg:TPEGAU_0481"/>
<proteinExistence type="predicted"/>
<evidence type="ECO:0000313" key="4">
    <source>
        <dbReference type="Proteomes" id="UP000008192"/>
    </source>
</evidence>
<name>A0AAU8PXT0_TREPG</name>
<keyword evidence="2" id="KW-0472">Membrane</keyword>
<dbReference type="EMBL" id="CP002376">
    <property type="protein sequence ID" value="AEZ59741.1"/>
    <property type="molecule type" value="Genomic_DNA"/>
</dbReference>
<sequence>MSDDSTPKTPSRRIRHTGRRRTLHRFFCKRYTPRSLKRFLRRIHIPADRAYCMRYLADPVSTPVRVFGRTLLSRTYVRFDQQAIAHSADLKRLNAIAASIAKQRGRVNFWSLSMACASVLALLGLVYLIRNVIARRVVIGGSEAVFGARCEAAVVDLDLFNARFRLKNYAVANKHHPMWNLFEIENIDIHFDLLELSRGKFVSHTMVVEGVTWNTPRKTSGALPPRRAKRQRVRSSNPLIAKIQEKAAELAAPVSFGAGFSALKAQVDPRILLEREVKALKTPTLVQHVGAQAPKLAERWTQRVFDAHARAEKTVAAIRAVTELDFHALKDVSAIKQGIETLDRARRSTEEALATARTISHELQQDVHSTLGLAREFAAAVKADGARIARAAAAIRDIQADGGKKFISGLCTVFLARSFSHYYPYVAQMLDYVRGSQRTPSDGSPSAEAEKTAQSLTTRKRLAGSNFLFERNVPSVLLRNIGVSAADPQARFSVAARVRNASNDAHGFGESISFLLDVAAGAQDASLRGVVDLRRAHPDLVDVSCTARGIPLAVPAPAEGFPELSGVLGLHTQVFVRKDHSVELKMGARISDSVLRAAPFEPRVLFDVYADVLRQIRQIAFEATVRVSAEGALSISVESDADGAFVRALSRAFAQQVDALRRAVIAEGERFLAQQRRVYAQEIAQVTQLVSRAEDAIAQLGVSSRVIQQKRAEAERLLEAAARKALGEVTKRAADELQNKARDAFRSFF</sequence>
<dbReference type="AlphaFoldDB" id="A0AAU8PXT0"/>